<evidence type="ECO:0000313" key="1">
    <source>
        <dbReference type="EMBL" id="PON70596.1"/>
    </source>
</evidence>
<dbReference type="EMBL" id="JXTB01000049">
    <property type="protein sequence ID" value="PON70596.1"/>
    <property type="molecule type" value="Genomic_DNA"/>
</dbReference>
<protein>
    <submittedName>
        <fullName evidence="1">Uncharacterized protein</fullName>
    </submittedName>
</protein>
<accession>A0A2P5DBC6</accession>
<sequence length="139" mass="16526">MAIMLVRLVEVTKLRDCYTITRRKVQCFSVRRLWFYVTRNGYSRFQIIRFKIPDLRHFSGCNIERRRDENRGQTPWPLCSDKFVTSGYNFVTDGHDVHTLASYDYIELESDYIAQVIRKKAILRARKKRTAEDIISAVL</sequence>
<name>A0A2P5DBC6_PARAD</name>
<dbReference type="Proteomes" id="UP000237105">
    <property type="component" value="Unassembled WGS sequence"/>
</dbReference>
<organism evidence="1 2">
    <name type="scientific">Parasponia andersonii</name>
    <name type="common">Sponia andersonii</name>
    <dbReference type="NCBI Taxonomy" id="3476"/>
    <lineage>
        <taxon>Eukaryota</taxon>
        <taxon>Viridiplantae</taxon>
        <taxon>Streptophyta</taxon>
        <taxon>Embryophyta</taxon>
        <taxon>Tracheophyta</taxon>
        <taxon>Spermatophyta</taxon>
        <taxon>Magnoliopsida</taxon>
        <taxon>eudicotyledons</taxon>
        <taxon>Gunneridae</taxon>
        <taxon>Pentapetalae</taxon>
        <taxon>rosids</taxon>
        <taxon>fabids</taxon>
        <taxon>Rosales</taxon>
        <taxon>Cannabaceae</taxon>
        <taxon>Parasponia</taxon>
    </lineage>
</organism>
<gene>
    <name evidence="1" type="ORF">PanWU01x14_079700</name>
</gene>
<reference evidence="2" key="1">
    <citation type="submission" date="2016-06" db="EMBL/GenBank/DDBJ databases">
        <title>Parallel loss of symbiosis genes in relatives of nitrogen-fixing non-legume Parasponia.</title>
        <authorList>
            <person name="Van Velzen R."/>
            <person name="Holmer R."/>
            <person name="Bu F."/>
            <person name="Rutten L."/>
            <person name="Van Zeijl A."/>
            <person name="Liu W."/>
            <person name="Santuari L."/>
            <person name="Cao Q."/>
            <person name="Sharma T."/>
            <person name="Shen D."/>
            <person name="Roswanjaya Y."/>
            <person name="Wardhani T."/>
            <person name="Kalhor M.S."/>
            <person name="Jansen J."/>
            <person name="Van den Hoogen J."/>
            <person name="Gungor B."/>
            <person name="Hartog M."/>
            <person name="Hontelez J."/>
            <person name="Verver J."/>
            <person name="Yang W.-C."/>
            <person name="Schijlen E."/>
            <person name="Repin R."/>
            <person name="Schilthuizen M."/>
            <person name="Schranz E."/>
            <person name="Heidstra R."/>
            <person name="Miyata K."/>
            <person name="Fedorova E."/>
            <person name="Kohlen W."/>
            <person name="Bisseling T."/>
            <person name="Smit S."/>
            <person name="Geurts R."/>
        </authorList>
    </citation>
    <scope>NUCLEOTIDE SEQUENCE [LARGE SCALE GENOMIC DNA]</scope>
    <source>
        <strain evidence="2">cv. WU1-14</strain>
    </source>
</reference>
<evidence type="ECO:0000313" key="2">
    <source>
        <dbReference type="Proteomes" id="UP000237105"/>
    </source>
</evidence>
<proteinExistence type="predicted"/>
<comment type="caution">
    <text evidence="1">The sequence shown here is derived from an EMBL/GenBank/DDBJ whole genome shotgun (WGS) entry which is preliminary data.</text>
</comment>
<dbReference type="AlphaFoldDB" id="A0A2P5DBC6"/>
<keyword evidence="2" id="KW-1185">Reference proteome</keyword>